<dbReference type="Proteomes" id="UP001324993">
    <property type="component" value="Chromosome"/>
</dbReference>
<feature type="signal peptide" evidence="2">
    <location>
        <begin position="1"/>
        <end position="21"/>
    </location>
</feature>
<proteinExistence type="predicted"/>
<organism evidence="3 4">
    <name type="scientific">Coraliomargarita algicola</name>
    <dbReference type="NCBI Taxonomy" id="3092156"/>
    <lineage>
        <taxon>Bacteria</taxon>
        <taxon>Pseudomonadati</taxon>
        <taxon>Verrucomicrobiota</taxon>
        <taxon>Opitutia</taxon>
        <taxon>Puniceicoccales</taxon>
        <taxon>Coraliomargaritaceae</taxon>
        <taxon>Coraliomargarita</taxon>
    </lineage>
</organism>
<dbReference type="EMBL" id="CP138858">
    <property type="protein sequence ID" value="WPJ97381.1"/>
    <property type="molecule type" value="Genomic_DNA"/>
</dbReference>
<dbReference type="RefSeq" id="WP_319834225.1">
    <property type="nucleotide sequence ID" value="NZ_CP138858.1"/>
</dbReference>
<reference evidence="3 4" key="1">
    <citation type="submission" date="2023-11" db="EMBL/GenBank/DDBJ databases">
        <title>Coraliomargarita sp. nov., isolated from marine algae.</title>
        <authorList>
            <person name="Lee J.K."/>
            <person name="Baek J.H."/>
            <person name="Kim J.M."/>
            <person name="Choi D.G."/>
            <person name="Jeon C.O."/>
        </authorList>
    </citation>
    <scope>NUCLEOTIDE SEQUENCE [LARGE SCALE GENOMIC DNA]</scope>
    <source>
        <strain evidence="3 4">J2-16</strain>
    </source>
</reference>
<feature type="compositionally biased region" description="Polar residues" evidence="1">
    <location>
        <begin position="135"/>
        <end position="151"/>
    </location>
</feature>
<feature type="chain" id="PRO_5045388030" evidence="2">
    <location>
        <begin position="22"/>
        <end position="169"/>
    </location>
</feature>
<name>A0ABZ0RPM9_9BACT</name>
<evidence type="ECO:0000313" key="4">
    <source>
        <dbReference type="Proteomes" id="UP001324993"/>
    </source>
</evidence>
<accession>A0ABZ0RPM9</accession>
<feature type="region of interest" description="Disordered" evidence="1">
    <location>
        <begin position="125"/>
        <end position="169"/>
    </location>
</feature>
<gene>
    <name evidence="3" type="ORF">SH580_06620</name>
</gene>
<evidence type="ECO:0000256" key="1">
    <source>
        <dbReference type="SAM" id="MobiDB-lite"/>
    </source>
</evidence>
<protein>
    <submittedName>
        <fullName evidence="3">Uncharacterized protein</fullName>
    </submittedName>
</protein>
<keyword evidence="2" id="KW-0732">Signal</keyword>
<keyword evidence="4" id="KW-1185">Reference proteome</keyword>
<sequence>MKTRFALCLIGILGYLSLVSAQNTAAEVSEITTITLTEELTTAKTQTEVEAAIAKAIEANIPLEEITAIAKAVAVKNPLLARLTIPKLIATIRGQNDQGGTNEPNQLQEIEPTGNDTLQTELSETNKKKIPKAPLNQNVGIIGGSTTSKEPSNIPAGGTNAIETGSTYN</sequence>
<evidence type="ECO:0000256" key="2">
    <source>
        <dbReference type="SAM" id="SignalP"/>
    </source>
</evidence>
<evidence type="ECO:0000313" key="3">
    <source>
        <dbReference type="EMBL" id="WPJ97381.1"/>
    </source>
</evidence>